<evidence type="ECO:0000313" key="4">
    <source>
        <dbReference type="Proteomes" id="UP000276133"/>
    </source>
</evidence>
<dbReference type="Pfam" id="PF00240">
    <property type="entry name" value="ubiquitin"/>
    <property type="match status" value="1"/>
</dbReference>
<feature type="domain" description="Ubiquitin-like" evidence="2">
    <location>
        <begin position="372"/>
        <end position="422"/>
    </location>
</feature>
<accession>A0A3M7PP37</accession>
<dbReference type="InterPro" id="IPR029071">
    <property type="entry name" value="Ubiquitin-like_domsf"/>
</dbReference>
<dbReference type="PANTHER" id="PTHR10621">
    <property type="entry name" value="UV EXCISION REPAIR PROTEIN RAD23"/>
    <property type="match status" value="1"/>
</dbReference>
<feature type="domain" description="Ubiquitin-like" evidence="2">
    <location>
        <begin position="227"/>
        <end position="299"/>
    </location>
</feature>
<evidence type="ECO:0000313" key="3">
    <source>
        <dbReference type="EMBL" id="RNA00886.1"/>
    </source>
</evidence>
<name>A0A3M7PP37_BRAPC</name>
<dbReference type="CDD" id="cd17039">
    <property type="entry name" value="Ubl_ubiquitin_like"/>
    <property type="match status" value="1"/>
</dbReference>
<dbReference type="InterPro" id="IPR000626">
    <property type="entry name" value="Ubiquitin-like_dom"/>
</dbReference>
<keyword evidence="4" id="KW-1185">Reference proteome</keyword>
<protein>
    <recommendedName>
        <fullName evidence="2">Ubiquitin-like domain-containing protein</fullName>
    </recommendedName>
</protein>
<dbReference type="OrthoDB" id="417450at2759"/>
<evidence type="ECO:0000259" key="2">
    <source>
        <dbReference type="PROSITE" id="PS50053"/>
    </source>
</evidence>
<dbReference type="GO" id="GO:0043130">
    <property type="term" value="F:ubiquitin binding"/>
    <property type="evidence" value="ECO:0007669"/>
    <property type="project" value="TreeGrafter"/>
</dbReference>
<dbReference type="SUPFAM" id="SSF54236">
    <property type="entry name" value="Ubiquitin-like"/>
    <property type="match status" value="3"/>
</dbReference>
<sequence>MLLEIIIADEIIFLCLGQFSKIDNLFENFEISITKKVLNYMNKLWKEKNGNKKPNLIKFIKYFKSILNMTLPFSEYSRNSPSKQMARRMDRKVIKLEAAYGSERQFIVVTRSQDLIVRDLMEDVQKAYKIPMNEQVIFHKGTNLCDFPTDTLEQLGVENNHPIRVTRDSELPLRTARSRENQMVHAANNIFAAPNSVSSSSFSQEMTTNQSYQQMLNQNLDRNNVVLKLYVSFGSEREYILVNGKKPLTVSDLKREIYRVFKIQPDQQCIVFKGYNIHEYLDEAPLEAFGLENNSPLSVWPKGNNNVPDIRLPRGATPPPQADIFSPRVPPPPGNFSYRSPGESPSEILKIEVQHGSDRHMILLKGQNKNLTVLDLQNELEKLTSVPVRDQKLFFKSQELNAMPFRTLKEFELENNSLVKLVGEPSKIRYSNYFGRLALPAQNNPQELSNQPQQQFFGQQQQQQQTYQQNFNQGYQPSFYQQNLQQHQTPLGQQQQPFGQNFGYAPNF</sequence>
<dbReference type="GO" id="GO:0005829">
    <property type="term" value="C:cytosol"/>
    <property type="evidence" value="ECO:0007669"/>
    <property type="project" value="TreeGrafter"/>
</dbReference>
<proteinExistence type="predicted"/>
<evidence type="ECO:0000256" key="1">
    <source>
        <dbReference type="SAM" id="MobiDB-lite"/>
    </source>
</evidence>
<dbReference type="Proteomes" id="UP000276133">
    <property type="component" value="Unassembled WGS sequence"/>
</dbReference>
<dbReference type="PROSITE" id="PS50053">
    <property type="entry name" value="UBIQUITIN_2"/>
    <property type="match status" value="2"/>
</dbReference>
<dbReference type="GO" id="GO:0070628">
    <property type="term" value="F:proteasome binding"/>
    <property type="evidence" value="ECO:0007669"/>
    <property type="project" value="TreeGrafter"/>
</dbReference>
<dbReference type="AlphaFoldDB" id="A0A3M7PP37"/>
<reference evidence="3 4" key="1">
    <citation type="journal article" date="2018" name="Sci. Rep.">
        <title>Genomic signatures of local adaptation to the degree of environmental predictability in rotifers.</title>
        <authorList>
            <person name="Franch-Gras L."/>
            <person name="Hahn C."/>
            <person name="Garcia-Roger E.M."/>
            <person name="Carmona M.J."/>
            <person name="Serra M."/>
            <person name="Gomez A."/>
        </authorList>
    </citation>
    <scope>NUCLEOTIDE SEQUENCE [LARGE SCALE GENOMIC DNA]</scope>
    <source>
        <strain evidence="3">HYR1</strain>
    </source>
</reference>
<dbReference type="GO" id="GO:0043161">
    <property type="term" value="P:proteasome-mediated ubiquitin-dependent protein catabolic process"/>
    <property type="evidence" value="ECO:0007669"/>
    <property type="project" value="TreeGrafter"/>
</dbReference>
<organism evidence="3 4">
    <name type="scientific">Brachionus plicatilis</name>
    <name type="common">Marine rotifer</name>
    <name type="synonym">Brachionus muelleri</name>
    <dbReference type="NCBI Taxonomy" id="10195"/>
    <lineage>
        <taxon>Eukaryota</taxon>
        <taxon>Metazoa</taxon>
        <taxon>Spiralia</taxon>
        <taxon>Gnathifera</taxon>
        <taxon>Rotifera</taxon>
        <taxon>Eurotatoria</taxon>
        <taxon>Monogononta</taxon>
        <taxon>Pseudotrocha</taxon>
        <taxon>Ploima</taxon>
        <taxon>Brachionidae</taxon>
        <taxon>Brachionus</taxon>
    </lineage>
</organism>
<dbReference type="EMBL" id="REGN01009564">
    <property type="protein sequence ID" value="RNA00886.1"/>
    <property type="molecule type" value="Genomic_DNA"/>
</dbReference>
<dbReference type="PANTHER" id="PTHR10621:SF0">
    <property type="entry name" value="UV EXCISION REPAIR PROTEIN RAD23"/>
    <property type="match status" value="1"/>
</dbReference>
<dbReference type="Gene3D" id="3.10.20.90">
    <property type="entry name" value="Phosphatidylinositol 3-kinase Catalytic Subunit, Chain A, domain 1"/>
    <property type="match status" value="3"/>
</dbReference>
<gene>
    <name evidence="3" type="ORF">BpHYR1_038497</name>
</gene>
<dbReference type="GO" id="GO:0031593">
    <property type="term" value="F:polyubiquitin modification-dependent protein binding"/>
    <property type="evidence" value="ECO:0007669"/>
    <property type="project" value="TreeGrafter"/>
</dbReference>
<dbReference type="GO" id="GO:0005654">
    <property type="term" value="C:nucleoplasm"/>
    <property type="evidence" value="ECO:0007669"/>
    <property type="project" value="TreeGrafter"/>
</dbReference>
<comment type="caution">
    <text evidence="3">The sequence shown here is derived from an EMBL/GenBank/DDBJ whole genome shotgun (WGS) entry which is preliminary data.</text>
</comment>
<feature type="region of interest" description="Disordered" evidence="1">
    <location>
        <begin position="443"/>
        <end position="463"/>
    </location>
</feature>
<feature type="compositionally biased region" description="Low complexity" evidence="1">
    <location>
        <begin position="450"/>
        <end position="463"/>
    </location>
</feature>